<feature type="region of interest" description="Disordered" evidence="5">
    <location>
        <begin position="1"/>
        <end position="35"/>
    </location>
</feature>
<gene>
    <name evidence="7" type="ORF">L207DRAFT_519335</name>
</gene>
<dbReference type="InterPro" id="IPR001138">
    <property type="entry name" value="Zn2Cys6_DnaBD"/>
</dbReference>
<proteinExistence type="predicted"/>
<dbReference type="PANTHER" id="PTHR47424">
    <property type="entry name" value="REGULATORY PROTEIN GAL4"/>
    <property type="match status" value="1"/>
</dbReference>
<keyword evidence="1" id="KW-0479">Metal-binding</keyword>
<evidence type="ECO:0000256" key="5">
    <source>
        <dbReference type="SAM" id="MobiDB-lite"/>
    </source>
</evidence>
<evidence type="ECO:0000313" key="8">
    <source>
        <dbReference type="Proteomes" id="UP000235786"/>
    </source>
</evidence>
<dbReference type="InterPro" id="IPR051127">
    <property type="entry name" value="Fungal_SecMet_Regulators"/>
</dbReference>
<keyword evidence="2" id="KW-0805">Transcription regulation</keyword>
<dbReference type="AlphaFoldDB" id="A0A2J6QZ50"/>
<dbReference type="PROSITE" id="PS50048">
    <property type="entry name" value="ZN2_CY6_FUNGAL_2"/>
    <property type="match status" value="1"/>
</dbReference>
<dbReference type="SMART" id="SM00066">
    <property type="entry name" value="GAL4"/>
    <property type="match status" value="1"/>
</dbReference>
<dbReference type="GO" id="GO:0000981">
    <property type="term" value="F:DNA-binding transcription factor activity, RNA polymerase II-specific"/>
    <property type="evidence" value="ECO:0007669"/>
    <property type="project" value="InterPro"/>
</dbReference>
<evidence type="ECO:0000259" key="6">
    <source>
        <dbReference type="PROSITE" id="PS50048"/>
    </source>
</evidence>
<dbReference type="PANTHER" id="PTHR47424:SF12">
    <property type="entry name" value="TRANSCRIPTION FACTOR ASQA"/>
    <property type="match status" value="1"/>
</dbReference>
<dbReference type="InterPro" id="IPR007219">
    <property type="entry name" value="XnlR_reg_dom"/>
</dbReference>
<dbReference type="OrthoDB" id="2283488at2759"/>
<dbReference type="Proteomes" id="UP000235786">
    <property type="component" value="Unassembled WGS sequence"/>
</dbReference>
<feature type="compositionally biased region" description="Polar residues" evidence="5">
    <location>
        <begin position="1"/>
        <end position="19"/>
    </location>
</feature>
<dbReference type="SUPFAM" id="SSF57701">
    <property type="entry name" value="Zn2/Cys6 DNA-binding domain"/>
    <property type="match status" value="1"/>
</dbReference>
<feature type="domain" description="Zn(2)-C6 fungal-type" evidence="6">
    <location>
        <begin position="39"/>
        <end position="68"/>
    </location>
</feature>
<dbReference type="CDD" id="cd00067">
    <property type="entry name" value="GAL4"/>
    <property type="match status" value="1"/>
</dbReference>
<organism evidence="7 8">
    <name type="scientific">Hyaloscypha variabilis (strain UAMH 11265 / GT02V1 / F)</name>
    <name type="common">Meliniomyces variabilis</name>
    <dbReference type="NCBI Taxonomy" id="1149755"/>
    <lineage>
        <taxon>Eukaryota</taxon>
        <taxon>Fungi</taxon>
        <taxon>Dikarya</taxon>
        <taxon>Ascomycota</taxon>
        <taxon>Pezizomycotina</taxon>
        <taxon>Leotiomycetes</taxon>
        <taxon>Helotiales</taxon>
        <taxon>Hyaloscyphaceae</taxon>
        <taxon>Hyaloscypha</taxon>
        <taxon>Hyaloscypha variabilis</taxon>
    </lineage>
</organism>
<sequence>MFTPITSAALSAGGSNTSESPDRQLPTRLRQKRSQVARACDGCRAHRTKCDNNRPCSNCKERGRHCSDSGAAQVSTLSQAYDEIEQLRQKVQELEVKLKRERERTSNLDQHVQHLPTPPSHSPPQGFQVEDNSPRQGDGKKKFWDGIQLRPARSSHETWFGPSSLYYFIKRLSISLSSSLQETHSADHMLLASASSGKFLDEPTTNSDGVISSCSIQDPSIGPNLTPIQEEYFISLFWQSYHTSQYAVLDEAEFKEHHQSLWMGSGTVRKPSALVDIVLAMCMQYGISTLSPSQQEAIAENDDATIAGRWHYRRCQALLAHEMESPTVATLQCHLLSALYLCGGSFHNMVDSASALAVRTAYMLGLHLDPSKTMSLKEQEKRRRLWWATYVLDSKISMKLGRPFLLHDSHTMPRLPSDNFEAAMLSGSSFSPLGDNVTWLSFNLQNIKMFIAVRAAYTAFYDRDLELRDGQTIWDDPHALEHSAELMGSYIKQLEEWVNGVPSSLKTQRHDGQPLSTDGSALEIEPFAPLWLQRQRLLLELMYHNLCTSLYRPFISLTPSPTSGPMAEDIAIRCAAHAIALTKIVHQVLEATSILDGWHEVFHWQWNAAMTLVGFILTYPQSPSTPPARSALDLCLSIFANYGKSFAVANSAATIMRHFCVKLDFLSEQNQFSGIKQSPSLEANLETLIGNGQSVTEMKAWNQNFDWGPYDMNVNGGENLFDMALDVDFWGDMETLWPVTGNGGGEIPWLQG</sequence>
<dbReference type="InterPro" id="IPR036864">
    <property type="entry name" value="Zn2-C6_fun-type_DNA-bd_sf"/>
</dbReference>
<dbReference type="Pfam" id="PF04082">
    <property type="entry name" value="Fungal_trans"/>
    <property type="match status" value="1"/>
</dbReference>
<dbReference type="GO" id="GO:0000435">
    <property type="term" value="P:positive regulation of transcription from RNA polymerase II promoter by galactose"/>
    <property type="evidence" value="ECO:0007669"/>
    <property type="project" value="TreeGrafter"/>
</dbReference>
<keyword evidence="3" id="KW-0804">Transcription</keyword>
<dbReference type="Gene3D" id="4.10.240.10">
    <property type="entry name" value="Zn(2)-C6 fungal-type DNA-binding domain"/>
    <property type="match status" value="1"/>
</dbReference>
<protein>
    <recommendedName>
        <fullName evidence="6">Zn(2)-C6 fungal-type domain-containing protein</fullName>
    </recommendedName>
</protein>
<reference evidence="7 8" key="1">
    <citation type="submission" date="2016-04" db="EMBL/GenBank/DDBJ databases">
        <title>A degradative enzymes factory behind the ericoid mycorrhizal symbiosis.</title>
        <authorList>
            <consortium name="DOE Joint Genome Institute"/>
            <person name="Martino E."/>
            <person name="Morin E."/>
            <person name="Grelet G."/>
            <person name="Kuo A."/>
            <person name="Kohler A."/>
            <person name="Daghino S."/>
            <person name="Barry K."/>
            <person name="Choi C."/>
            <person name="Cichocki N."/>
            <person name="Clum A."/>
            <person name="Copeland A."/>
            <person name="Hainaut M."/>
            <person name="Haridas S."/>
            <person name="Labutti K."/>
            <person name="Lindquist E."/>
            <person name="Lipzen A."/>
            <person name="Khouja H.-R."/>
            <person name="Murat C."/>
            <person name="Ohm R."/>
            <person name="Olson A."/>
            <person name="Spatafora J."/>
            <person name="Veneault-Fourrey C."/>
            <person name="Henrissat B."/>
            <person name="Grigoriev I."/>
            <person name="Martin F."/>
            <person name="Perotto S."/>
        </authorList>
    </citation>
    <scope>NUCLEOTIDE SEQUENCE [LARGE SCALE GENOMIC DNA]</scope>
    <source>
        <strain evidence="7 8">F</strain>
    </source>
</reference>
<feature type="region of interest" description="Disordered" evidence="5">
    <location>
        <begin position="101"/>
        <end position="142"/>
    </location>
</feature>
<keyword evidence="4" id="KW-0539">Nucleus</keyword>
<name>A0A2J6QZ50_HYAVF</name>
<keyword evidence="8" id="KW-1185">Reference proteome</keyword>
<dbReference type="GO" id="GO:0008270">
    <property type="term" value="F:zinc ion binding"/>
    <property type="evidence" value="ECO:0007669"/>
    <property type="project" value="InterPro"/>
</dbReference>
<evidence type="ECO:0000256" key="2">
    <source>
        <dbReference type="ARBA" id="ARBA00023015"/>
    </source>
</evidence>
<dbReference type="EMBL" id="KZ613962">
    <property type="protein sequence ID" value="PMD31548.1"/>
    <property type="molecule type" value="Genomic_DNA"/>
</dbReference>
<evidence type="ECO:0000313" key="7">
    <source>
        <dbReference type="EMBL" id="PMD31548.1"/>
    </source>
</evidence>
<dbReference type="PROSITE" id="PS00463">
    <property type="entry name" value="ZN2_CY6_FUNGAL_1"/>
    <property type="match status" value="1"/>
</dbReference>
<evidence type="ECO:0000256" key="4">
    <source>
        <dbReference type="ARBA" id="ARBA00023242"/>
    </source>
</evidence>
<evidence type="ECO:0000256" key="3">
    <source>
        <dbReference type="ARBA" id="ARBA00023163"/>
    </source>
</evidence>
<dbReference type="CDD" id="cd12148">
    <property type="entry name" value="fungal_TF_MHR"/>
    <property type="match status" value="1"/>
</dbReference>
<accession>A0A2J6QZ50</accession>
<dbReference type="GO" id="GO:0000978">
    <property type="term" value="F:RNA polymerase II cis-regulatory region sequence-specific DNA binding"/>
    <property type="evidence" value="ECO:0007669"/>
    <property type="project" value="TreeGrafter"/>
</dbReference>
<dbReference type="GO" id="GO:0005634">
    <property type="term" value="C:nucleus"/>
    <property type="evidence" value="ECO:0007669"/>
    <property type="project" value="TreeGrafter"/>
</dbReference>
<dbReference type="SMART" id="SM00906">
    <property type="entry name" value="Fungal_trans"/>
    <property type="match status" value="1"/>
</dbReference>
<dbReference type="GO" id="GO:0006351">
    <property type="term" value="P:DNA-templated transcription"/>
    <property type="evidence" value="ECO:0007669"/>
    <property type="project" value="InterPro"/>
</dbReference>
<dbReference type="Pfam" id="PF00172">
    <property type="entry name" value="Zn_clus"/>
    <property type="match status" value="1"/>
</dbReference>
<evidence type="ECO:0000256" key="1">
    <source>
        <dbReference type="ARBA" id="ARBA00022723"/>
    </source>
</evidence>